<keyword evidence="5" id="KW-0479">Metal-binding</keyword>
<feature type="binding site" evidence="4">
    <location>
        <position position="59"/>
    </location>
    <ligand>
        <name>substrate</name>
    </ligand>
</feature>
<dbReference type="SUPFAM" id="SSF100950">
    <property type="entry name" value="NagB/RpiA/CoA transferase-like"/>
    <property type="match status" value="1"/>
</dbReference>
<dbReference type="OrthoDB" id="9801938at2"/>
<dbReference type="GO" id="GO:0005524">
    <property type="term" value="F:ATP binding"/>
    <property type="evidence" value="ECO:0007669"/>
    <property type="project" value="UniProtKB-KW"/>
</dbReference>
<dbReference type="PIRSF" id="PIRSF006806">
    <property type="entry name" value="FTHF_cligase"/>
    <property type="match status" value="1"/>
</dbReference>
<dbReference type="PANTHER" id="PTHR23407">
    <property type="entry name" value="ATPASE INHIBITOR/5-FORMYLTETRAHYDROFOLATE CYCLO-LIGASE"/>
    <property type="match status" value="1"/>
</dbReference>
<dbReference type="Pfam" id="PF01812">
    <property type="entry name" value="5-FTHF_cyc-lig"/>
    <property type="match status" value="1"/>
</dbReference>
<dbReference type="InterPro" id="IPR024185">
    <property type="entry name" value="FTHF_cligase-like_sf"/>
</dbReference>
<dbReference type="Gene3D" id="3.40.50.10420">
    <property type="entry name" value="NagB/RpiA/CoA transferase-like"/>
    <property type="match status" value="1"/>
</dbReference>
<sequence>MTLMAQKQSVRRDILKARRDFHDSAAAQAATKAACGHLLELLAPHQGKAIAGYMPIRSEIDPLAAMAALVPHGPVAVPVIEGENLPLNFHRWDHKTPMETGQFGAMIPIHAQPITPQVVIVPLVAFSRAGHRLGYGGGFYDRTLARLRAQGAVFAVGLAYGVQEVDSFATEGTDQRLDAVVTQAGARLF</sequence>
<feature type="binding site" evidence="4">
    <location>
        <position position="54"/>
    </location>
    <ligand>
        <name>substrate</name>
    </ligand>
</feature>
<accession>A0A1Y5SVI5</accession>
<dbReference type="GO" id="GO:0035999">
    <property type="term" value="P:tetrahydrofolate interconversion"/>
    <property type="evidence" value="ECO:0007669"/>
    <property type="project" value="TreeGrafter"/>
</dbReference>
<keyword evidence="5" id="KW-0460">Magnesium</keyword>
<evidence type="ECO:0000256" key="4">
    <source>
        <dbReference type="PIRSR" id="PIRSR006806-1"/>
    </source>
</evidence>
<dbReference type="InterPro" id="IPR037171">
    <property type="entry name" value="NagB/RpiA_transferase-like"/>
</dbReference>
<comment type="similarity">
    <text evidence="1 5">Belongs to the 5-formyltetrahydrofolate cyclo-ligase family.</text>
</comment>
<organism evidence="6 7">
    <name type="scientific">Aquimixticola soesokkakensis</name>
    <dbReference type="NCBI Taxonomy" id="1519096"/>
    <lineage>
        <taxon>Bacteria</taxon>
        <taxon>Pseudomonadati</taxon>
        <taxon>Pseudomonadota</taxon>
        <taxon>Alphaproteobacteria</taxon>
        <taxon>Rhodobacterales</taxon>
        <taxon>Paracoccaceae</taxon>
        <taxon>Aquimixticola</taxon>
    </lineage>
</organism>
<evidence type="ECO:0000313" key="6">
    <source>
        <dbReference type="EMBL" id="SLN49271.1"/>
    </source>
</evidence>
<dbReference type="GO" id="GO:0030272">
    <property type="term" value="F:5-formyltetrahydrofolate cyclo-ligase activity"/>
    <property type="evidence" value="ECO:0007669"/>
    <property type="project" value="UniProtKB-EC"/>
</dbReference>
<dbReference type="InterPro" id="IPR002698">
    <property type="entry name" value="FTHF_cligase"/>
</dbReference>
<gene>
    <name evidence="6" type="ORF">AQS8620_02097</name>
</gene>
<keyword evidence="2 4" id="KW-0547">Nucleotide-binding</keyword>
<keyword evidence="3 4" id="KW-0067">ATP-binding</keyword>
<keyword evidence="7" id="KW-1185">Reference proteome</keyword>
<evidence type="ECO:0000256" key="2">
    <source>
        <dbReference type="ARBA" id="ARBA00022741"/>
    </source>
</evidence>
<name>A0A1Y5SVI5_9RHOB</name>
<feature type="binding site" evidence="4">
    <location>
        <begin position="7"/>
        <end position="11"/>
    </location>
    <ligand>
        <name>ATP</name>
        <dbReference type="ChEBI" id="CHEBI:30616"/>
    </ligand>
</feature>
<dbReference type="PANTHER" id="PTHR23407:SF1">
    <property type="entry name" value="5-FORMYLTETRAHYDROFOLATE CYCLO-LIGASE"/>
    <property type="match status" value="1"/>
</dbReference>
<keyword evidence="6" id="KW-0436">Ligase</keyword>
<feature type="binding site" evidence="4">
    <location>
        <begin position="132"/>
        <end position="140"/>
    </location>
    <ligand>
        <name>ATP</name>
        <dbReference type="ChEBI" id="CHEBI:30616"/>
    </ligand>
</feature>
<proteinExistence type="inferred from homology"/>
<evidence type="ECO:0000313" key="7">
    <source>
        <dbReference type="Proteomes" id="UP000193862"/>
    </source>
</evidence>
<evidence type="ECO:0000256" key="1">
    <source>
        <dbReference type="ARBA" id="ARBA00010638"/>
    </source>
</evidence>
<comment type="cofactor">
    <cofactor evidence="5">
        <name>Mg(2+)</name>
        <dbReference type="ChEBI" id="CHEBI:18420"/>
    </cofactor>
</comment>
<dbReference type="EC" id="6.3.3.2" evidence="5"/>
<reference evidence="6 7" key="1">
    <citation type="submission" date="2017-03" db="EMBL/GenBank/DDBJ databases">
        <authorList>
            <person name="Afonso C.L."/>
            <person name="Miller P.J."/>
            <person name="Scott M.A."/>
            <person name="Spackman E."/>
            <person name="Goraichik I."/>
            <person name="Dimitrov K.M."/>
            <person name="Suarez D.L."/>
            <person name="Swayne D.E."/>
        </authorList>
    </citation>
    <scope>NUCLEOTIDE SEQUENCE [LARGE SCALE GENOMIC DNA]</scope>
    <source>
        <strain evidence="6 7">CECT 8620</strain>
    </source>
</reference>
<dbReference type="GO" id="GO:0009396">
    <property type="term" value="P:folic acid-containing compound biosynthetic process"/>
    <property type="evidence" value="ECO:0007669"/>
    <property type="project" value="TreeGrafter"/>
</dbReference>
<comment type="catalytic activity">
    <reaction evidence="5">
        <text>(6S)-5-formyl-5,6,7,8-tetrahydrofolate + ATP = (6R)-5,10-methenyltetrahydrofolate + ADP + phosphate</text>
        <dbReference type="Rhea" id="RHEA:10488"/>
        <dbReference type="ChEBI" id="CHEBI:30616"/>
        <dbReference type="ChEBI" id="CHEBI:43474"/>
        <dbReference type="ChEBI" id="CHEBI:57455"/>
        <dbReference type="ChEBI" id="CHEBI:57457"/>
        <dbReference type="ChEBI" id="CHEBI:456216"/>
        <dbReference type="EC" id="6.3.3.2"/>
    </reaction>
</comment>
<dbReference type="RefSeq" id="WP_085836817.1">
    <property type="nucleotide sequence ID" value="NZ_FWFS01000007.1"/>
</dbReference>
<dbReference type="EMBL" id="FWFS01000007">
    <property type="protein sequence ID" value="SLN49271.1"/>
    <property type="molecule type" value="Genomic_DNA"/>
</dbReference>
<evidence type="ECO:0000256" key="3">
    <source>
        <dbReference type="ARBA" id="ARBA00022840"/>
    </source>
</evidence>
<dbReference type="NCBIfam" id="TIGR02727">
    <property type="entry name" value="MTHFS_bact"/>
    <property type="match status" value="1"/>
</dbReference>
<protein>
    <recommendedName>
        <fullName evidence="5">5-formyltetrahydrofolate cyclo-ligase</fullName>
        <ecNumber evidence="5">6.3.3.2</ecNumber>
    </recommendedName>
</protein>
<evidence type="ECO:0000256" key="5">
    <source>
        <dbReference type="RuleBase" id="RU361279"/>
    </source>
</evidence>
<dbReference type="AlphaFoldDB" id="A0A1Y5SVI5"/>
<dbReference type="Proteomes" id="UP000193862">
    <property type="component" value="Unassembled WGS sequence"/>
</dbReference>
<dbReference type="GO" id="GO:0046872">
    <property type="term" value="F:metal ion binding"/>
    <property type="evidence" value="ECO:0007669"/>
    <property type="project" value="UniProtKB-KW"/>
</dbReference>